<dbReference type="GO" id="GO:0005109">
    <property type="term" value="F:frizzled binding"/>
    <property type="evidence" value="ECO:0007669"/>
    <property type="project" value="TreeGrafter"/>
</dbReference>
<sequence length="207" mass="23600">MIAEESHVTQLAVHHKAENAANLFRKPLCSELKGLSPGQARICELFYDHMPPVGLGVKRSIEECQRMFKGRRWNCSSAYVTENYGPLLTIGKDFYDPLRSDCGCAGTRETAFTHAILSAGVSHEISRTCRLGLLSSCGCNQEKRPSNLHRSWVWGGCGDNINYGYQFTLNFIDICEREYDYPKHSKEYARSLMNRWNNEVGRKVHKF</sequence>
<dbReference type="GO" id="GO:0045165">
    <property type="term" value="P:cell fate commitment"/>
    <property type="evidence" value="ECO:0007669"/>
    <property type="project" value="TreeGrafter"/>
</dbReference>
<comment type="subcellular location">
    <subcellularLocation>
        <location evidence="1 10">Secreted</location>
        <location evidence="1 10">Extracellular space</location>
        <location evidence="1 10">Extracellular matrix</location>
    </subcellularLocation>
</comment>
<dbReference type="PANTHER" id="PTHR12027:SF77">
    <property type="entry name" value="PROTEIN WNT-5"/>
    <property type="match status" value="1"/>
</dbReference>
<evidence type="ECO:0000256" key="8">
    <source>
        <dbReference type="ARBA" id="ARBA00023180"/>
    </source>
</evidence>
<keyword evidence="3 10" id="KW-0217">Developmental protein</keyword>
<keyword evidence="12" id="KW-1185">Reference proteome</keyword>
<reference evidence="13" key="1">
    <citation type="submission" date="2016-06" db="UniProtKB">
        <authorList>
            <consortium name="WormBaseParasite"/>
        </authorList>
    </citation>
    <scope>IDENTIFICATION</scope>
</reference>
<evidence type="ECO:0000313" key="12">
    <source>
        <dbReference type="Proteomes" id="UP000270296"/>
    </source>
</evidence>
<evidence type="ECO:0000256" key="10">
    <source>
        <dbReference type="RuleBase" id="RU003500"/>
    </source>
</evidence>
<dbReference type="GO" id="GO:0060070">
    <property type="term" value="P:canonical Wnt signaling pathway"/>
    <property type="evidence" value="ECO:0007669"/>
    <property type="project" value="TreeGrafter"/>
</dbReference>
<evidence type="ECO:0000256" key="5">
    <source>
        <dbReference type="ARBA" id="ARBA00022530"/>
    </source>
</evidence>
<gene>
    <name evidence="11" type="ORF">SBAD_LOCUS10090</name>
</gene>
<comment type="similarity">
    <text evidence="2 10">Belongs to the Wnt family.</text>
</comment>
<evidence type="ECO:0000313" key="13">
    <source>
        <dbReference type="WBParaSite" id="SBAD_0001045001-mRNA-1"/>
    </source>
</evidence>
<accession>A0A183J2J2</accession>
<evidence type="ECO:0000256" key="3">
    <source>
        <dbReference type="ARBA" id="ARBA00022473"/>
    </source>
</evidence>
<dbReference type="OrthoDB" id="5945655at2759"/>
<keyword evidence="8" id="KW-0325">Glycoprotein</keyword>
<dbReference type="Proteomes" id="UP000270296">
    <property type="component" value="Unassembled WGS sequence"/>
</dbReference>
<evidence type="ECO:0000256" key="7">
    <source>
        <dbReference type="ARBA" id="ARBA00023157"/>
    </source>
</evidence>
<dbReference type="WBParaSite" id="SBAD_0001045001-mRNA-1">
    <property type="protein sequence ID" value="SBAD_0001045001-mRNA-1"/>
    <property type="gene ID" value="SBAD_0001045001"/>
</dbReference>
<comment type="function">
    <text evidence="10">Ligand for members of the frizzled family of seven transmembrane receptors.</text>
</comment>
<evidence type="ECO:0000256" key="6">
    <source>
        <dbReference type="ARBA" id="ARBA00022687"/>
    </source>
</evidence>
<reference evidence="11 12" key="2">
    <citation type="submission" date="2018-11" db="EMBL/GenBank/DDBJ databases">
        <authorList>
            <consortium name="Pathogen Informatics"/>
        </authorList>
    </citation>
    <scope>NUCLEOTIDE SEQUENCE [LARGE SCALE GENOMIC DNA]</scope>
</reference>
<keyword evidence="7" id="KW-1015">Disulfide bond</keyword>
<dbReference type="Pfam" id="PF00110">
    <property type="entry name" value="wnt"/>
    <property type="match status" value="1"/>
</dbReference>
<keyword evidence="5" id="KW-0272">Extracellular matrix</keyword>
<evidence type="ECO:0000256" key="4">
    <source>
        <dbReference type="ARBA" id="ARBA00022525"/>
    </source>
</evidence>
<name>A0A183J2J2_9BILA</name>
<organism evidence="13">
    <name type="scientific">Soboliphyme baturini</name>
    <dbReference type="NCBI Taxonomy" id="241478"/>
    <lineage>
        <taxon>Eukaryota</taxon>
        <taxon>Metazoa</taxon>
        <taxon>Ecdysozoa</taxon>
        <taxon>Nematoda</taxon>
        <taxon>Enoplea</taxon>
        <taxon>Dorylaimia</taxon>
        <taxon>Dioctophymatida</taxon>
        <taxon>Dioctophymatoidea</taxon>
        <taxon>Soboliphymatidae</taxon>
        <taxon>Soboliphyme</taxon>
    </lineage>
</organism>
<keyword evidence="4" id="KW-0964">Secreted</keyword>
<evidence type="ECO:0000256" key="1">
    <source>
        <dbReference type="ARBA" id="ARBA00004498"/>
    </source>
</evidence>
<dbReference type="PANTHER" id="PTHR12027">
    <property type="entry name" value="WNT RELATED"/>
    <property type="match status" value="1"/>
</dbReference>
<evidence type="ECO:0000256" key="9">
    <source>
        <dbReference type="ARBA" id="ARBA00023288"/>
    </source>
</evidence>
<keyword evidence="9" id="KW-0449">Lipoprotein</keyword>
<dbReference type="PRINTS" id="PR01349">
    <property type="entry name" value="WNTPROTEIN"/>
</dbReference>
<dbReference type="SMART" id="SM00097">
    <property type="entry name" value="WNT1"/>
    <property type="match status" value="1"/>
</dbReference>
<protein>
    <recommendedName>
        <fullName evidence="10">Protein Wnt</fullName>
    </recommendedName>
</protein>
<dbReference type="GO" id="GO:0030182">
    <property type="term" value="P:neuron differentiation"/>
    <property type="evidence" value="ECO:0007669"/>
    <property type="project" value="TreeGrafter"/>
</dbReference>
<dbReference type="AlphaFoldDB" id="A0A183J2J2"/>
<dbReference type="GO" id="GO:0005615">
    <property type="term" value="C:extracellular space"/>
    <property type="evidence" value="ECO:0007669"/>
    <property type="project" value="TreeGrafter"/>
</dbReference>
<dbReference type="InterPro" id="IPR005817">
    <property type="entry name" value="Wnt"/>
</dbReference>
<evidence type="ECO:0000313" key="11">
    <source>
        <dbReference type="EMBL" id="VDP28846.1"/>
    </source>
</evidence>
<dbReference type="EMBL" id="UZAM01013592">
    <property type="protein sequence ID" value="VDP28846.1"/>
    <property type="molecule type" value="Genomic_DNA"/>
</dbReference>
<keyword evidence="6 10" id="KW-0879">Wnt signaling pathway</keyword>
<proteinExistence type="inferred from homology"/>
<evidence type="ECO:0000256" key="2">
    <source>
        <dbReference type="ARBA" id="ARBA00005683"/>
    </source>
</evidence>
<dbReference type="GO" id="GO:0005125">
    <property type="term" value="F:cytokine activity"/>
    <property type="evidence" value="ECO:0007669"/>
    <property type="project" value="TreeGrafter"/>
</dbReference>